<reference evidence="2" key="1">
    <citation type="submission" date="2023-03" db="EMBL/GenBank/DDBJ databases">
        <title>Massive genome expansion in bonnet fungi (Mycena s.s.) driven by repeated elements and novel gene families across ecological guilds.</title>
        <authorList>
            <consortium name="Lawrence Berkeley National Laboratory"/>
            <person name="Harder C.B."/>
            <person name="Miyauchi S."/>
            <person name="Viragh M."/>
            <person name="Kuo A."/>
            <person name="Thoen E."/>
            <person name="Andreopoulos B."/>
            <person name="Lu D."/>
            <person name="Skrede I."/>
            <person name="Drula E."/>
            <person name="Henrissat B."/>
            <person name="Morin E."/>
            <person name="Kohler A."/>
            <person name="Barry K."/>
            <person name="LaButti K."/>
            <person name="Morin E."/>
            <person name="Salamov A."/>
            <person name="Lipzen A."/>
            <person name="Mereny Z."/>
            <person name="Hegedus B."/>
            <person name="Baldrian P."/>
            <person name="Stursova M."/>
            <person name="Weitz H."/>
            <person name="Taylor A."/>
            <person name="Grigoriev I.V."/>
            <person name="Nagy L.G."/>
            <person name="Martin F."/>
            <person name="Kauserud H."/>
        </authorList>
    </citation>
    <scope>NUCLEOTIDE SEQUENCE</scope>
    <source>
        <strain evidence="2">9284</strain>
    </source>
</reference>
<dbReference type="InterPro" id="IPR009100">
    <property type="entry name" value="AcylCoA_DH/oxidase_NM_dom_sf"/>
</dbReference>
<evidence type="ECO:0000313" key="2">
    <source>
        <dbReference type="EMBL" id="KAJ7634349.1"/>
    </source>
</evidence>
<keyword evidence="3" id="KW-1185">Reference proteome</keyword>
<evidence type="ECO:0000256" key="1">
    <source>
        <dbReference type="SAM" id="Phobius"/>
    </source>
</evidence>
<dbReference type="GO" id="GO:0005504">
    <property type="term" value="F:fatty acid binding"/>
    <property type="evidence" value="ECO:0007669"/>
    <property type="project" value="TreeGrafter"/>
</dbReference>
<dbReference type="InterPro" id="IPR012258">
    <property type="entry name" value="Acyl-CoA_oxidase"/>
</dbReference>
<name>A0AAD7BYC6_9AGAR</name>
<gene>
    <name evidence="2" type="ORF">FB45DRAFT_865105</name>
</gene>
<protein>
    <submittedName>
        <fullName evidence="2">Acyl-CoA dehydrogenase/oxidase</fullName>
    </submittedName>
</protein>
<dbReference type="GO" id="GO:0005777">
    <property type="term" value="C:peroxisome"/>
    <property type="evidence" value="ECO:0007669"/>
    <property type="project" value="InterPro"/>
</dbReference>
<dbReference type="PANTHER" id="PTHR10909:SF382">
    <property type="entry name" value="ACYL-COENZYME A OXIDASE"/>
    <property type="match status" value="1"/>
</dbReference>
<proteinExistence type="predicted"/>
<dbReference type="GO" id="GO:0033540">
    <property type="term" value="P:fatty acid beta-oxidation using acyl-CoA oxidase"/>
    <property type="evidence" value="ECO:0007669"/>
    <property type="project" value="TreeGrafter"/>
</dbReference>
<dbReference type="AlphaFoldDB" id="A0AAD7BYC6"/>
<dbReference type="GO" id="GO:0071949">
    <property type="term" value="F:FAD binding"/>
    <property type="evidence" value="ECO:0007669"/>
    <property type="project" value="InterPro"/>
</dbReference>
<feature type="transmembrane region" description="Helical" evidence="1">
    <location>
        <begin position="240"/>
        <end position="262"/>
    </location>
</feature>
<keyword evidence="1" id="KW-0812">Transmembrane</keyword>
<dbReference type="InterPro" id="IPR036250">
    <property type="entry name" value="AcylCo_DH-like_C"/>
</dbReference>
<dbReference type="GO" id="GO:0003997">
    <property type="term" value="F:acyl-CoA oxidase activity"/>
    <property type="evidence" value="ECO:0007669"/>
    <property type="project" value="InterPro"/>
</dbReference>
<dbReference type="SUPFAM" id="SSF56645">
    <property type="entry name" value="Acyl-CoA dehydrogenase NM domain-like"/>
    <property type="match status" value="1"/>
</dbReference>
<keyword evidence="1" id="KW-0472">Membrane</keyword>
<dbReference type="Proteomes" id="UP001221142">
    <property type="component" value="Unassembled WGS sequence"/>
</dbReference>
<dbReference type="InterPro" id="IPR046373">
    <property type="entry name" value="Acyl-CoA_Oxase/DH_mid-dom_sf"/>
</dbReference>
<dbReference type="Gene3D" id="1.20.140.10">
    <property type="entry name" value="Butyryl-CoA Dehydrogenase, subunit A, domain 3"/>
    <property type="match status" value="1"/>
</dbReference>
<dbReference type="SUPFAM" id="SSF47203">
    <property type="entry name" value="Acyl-CoA dehydrogenase C-terminal domain-like"/>
    <property type="match status" value="1"/>
</dbReference>
<keyword evidence="1" id="KW-1133">Transmembrane helix</keyword>
<dbReference type="Gene3D" id="2.40.110.10">
    <property type="entry name" value="Butyryl-CoA Dehydrogenase, subunit A, domain 2"/>
    <property type="match status" value="1"/>
</dbReference>
<dbReference type="GO" id="GO:0055088">
    <property type="term" value="P:lipid homeostasis"/>
    <property type="evidence" value="ECO:0007669"/>
    <property type="project" value="TreeGrafter"/>
</dbReference>
<comment type="caution">
    <text evidence="2">The sequence shown here is derived from an EMBL/GenBank/DDBJ whole genome shotgun (WGS) entry which is preliminary data.</text>
</comment>
<dbReference type="PANTHER" id="PTHR10909">
    <property type="entry name" value="ELECTRON TRANSPORT OXIDOREDUCTASE"/>
    <property type="match status" value="1"/>
</dbReference>
<evidence type="ECO:0000313" key="3">
    <source>
        <dbReference type="Proteomes" id="UP001221142"/>
    </source>
</evidence>
<dbReference type="EMBL" id="JARKIF010000007">
    <property type="protein sequence ID" value="KAJ7634349.1"/>
    <property type="molecule type" value="Genomic_DNA"/>
</dbReference>
<accession>A0AAD7BYC6</accession>
<organism evidence="2 3">
    <name type="scientific">Roridomyces roridus</name>
    <dbReference type="NCBI Taxonomy" id="1738132"/>
    <lineage>
        <taxon>Eukaryota</taxon>
        <taxon>Fungi</taxon>
        <taxon>Dikarya</taxon>
        <taxon>Basidiomycota</taxon>
        <taxon>Agaricomycotina</taxon>
        <taxon>Agaricomycetes</taxon>
        <taxon>Agaricomycetidae</taxon>
        <taxon>Agaricales</taxon>
        <taxon>Marasmiineae</taxon>
        <taxon>Mycenaceae</taxon>
        <taxon>Roridomyces</taxon>
    </lineage>
</organism>
<sequence length="381" mass="41446">MHNSAALASTPLFHRNSSLLSRRDRVALSYDRAKAIGALHSLTADDILTVSPKYWEHLRDPIHVMDGAAATLLTIHLNLCIGTIAMFPEGKEDLLERLLAFELSGQYCLTEVGHGLDAYHLETTATLLPTGELEINTPNEAADKYMPPTTPAGLPGIAVVFARLLVDGQDRGIKPVLLVPLHNGHKMHPGITSKLLSPRGGSGPVDHALTYFRHVRVPGSSLLGSLEKGADLKGAFTHNIFRVVVGTLGMGIVALSGMRMASYIATKYSMRRIVVDSFTGKPKPIMAFSTQKIPVLTAISQTLVMDAFCTKLHHLGLTQEMQRKMERDAIAALYPKLESLLEKLAIADYVTAPIVSDEGWTSHIRELPAFHGDDAAVQSRL</sequence>